<accession>A0A7X0EH97</accession>
<reference evidence="7 8" key="1">
    <citation type="submission" date="2020-08" db="EMBL/GenBank/DDBJ databases">
        <title>Genomic Encyclopedia of Type Strains, Phase IV (KMG-IV): sequencing the most valuable type-strain genomes for metagenomic binning, comparative biology and taxonomic classification.</title>
        <authorList>
            <person name="Goeker M."/>
        </authorList>
    </citation>
    <scope>NUCLEOTIDE SEQUENCE [LARGE SCALE GENOMIC DNA]</scope>
    <source>
        <strain evidence="7 8">DSM 22198</strain>
    </source>
</reference>
<comment type="caution">
    <text evidence="7">The sequence shown here is derived from an EMBL/GenBank/DDBJ whole genome shotgun (WGS) entry which is preliminary data.</text>
</comment>
<evidence type="ECO:0000313" key="8">
    <source>
        <dbReference type="Proteomes" id="UP000539175"/>
    </source>
</evidence>
<dbReference type="PANTHER" id="PTHR44688">
    <property type="entry name" value="DNA-BINDING TRANSCRIPTIONAL ACTIVATOR DEVR_DOSR"/>
    <property type="match status" value="1"/>
</dbReference>
<gene>
    <name evidence="7" type="ORF">FHS74_004988</name>
</gene>
<dbReference type="CDD" id="cd06170">
    <property type="entry name" value="LuxR_C_like"/>
    <property type="match status" value="1"/>
</dbReference>
<feature type="domain" description="Response regulatory" evidence="6">
    <location>
        <begin position="14"/>
        <end position="128"/>
    </location>
</feature>
<dbReference type="EMBL" id="JACIIZ010000017">
    <property type="protein sequence ID" value="MBB6254399.1"/>
    <property type="molecule type" value="Genomic_DNA"/>
</dbReference>
<dbReference type="InterPro" id="IPR000792">
    <property type="entry name" value="Tscrpt_reg_LuxR_C"/>
</dbReference>
<dbReference type="InterPro" id="IPR001789">
    <property type="entry name" value="Sig_transdc_resp-reg_receiver"/>
</dbReference>
<evidence type="ECO:0000256" key="2">
    <source>
        <dbReference type="ARBA" id="ARBA00023125"/>
    </source>
</evidence>
<evidence type="ECO:0000256" key="3">
    <source>
        <dbReference type="ARBA" id="ARBA00023163"/>
    </source>
</evidence>
<dbReference type="PROSITE" id="PS50110">
    <property type="entry name" value="RESPONSE_REGULATORY"/>
    <property type="match status" value="1"/>
</dbReference>
<dbReference type="SMART" id="SM00421">
    <property type="entry name" value="HTH_LUXR"/>
    <property type="match status" value="1"/>
</dbReference>
<feature type="domain" description="HTH luxR-type" evidence="5">
    <location>
        <begin position="144"/>
        <end position="209"/>
    </location>
</feature>
<dbReference type="Pfam" id="PF00196">
    <property type="entry name" value="GerE"/>
    <property type="match status" value="1"/>
</dbReference>
<sequence>MGPMSPIVKNGEAIVAVVDDDESVREALQGLFQSVGLVTEIYGSVQEFLDAGSLARAGCIVLDIRLPGRSGLEFQEALARSGVSQSVVLISGHVDVQMAVRAMKAGAIDVLPKPVREQDLLEAVNRALAKDRQRRAEATRDHALRLRYNMLSERERQVFALVATGLLNKQIADRIAITEATVKLHRSQVMKKMEADSLPELVRMADQLAKAETSPGI</sequence>
<dbReference type="RefSeq" id="WP_246463349.1">
    <property type="nucleotide sequence ID" value="NZ_JACIIZ010000017.1"/>
</dbReference>
<dbReference type="PRINTS" id="PR00038">
    <property type="entry name" value="HTHLUXR"/>
</dbReference>
<evidence type="ECO:0000259" key="6">
    <source>
        <dbReference type="PROSITE" id="PS50110"/>
    </source>
</evidence>
<dbReference type="Gene3D" id="1.10.10.10">
    <property type="entry name" value="Winged helix-like DNA-binding domain superfamily/Winged helix DNA-binding domain"/>
    <property type="match status" value="1"/>
</dbReference>
<keyword evidence="1" id="KW-0805">Transcription regulation</keyword>
<proteinExistence type="predicted"/>
<name>A0A7X0EH97_9PROT</name>
<organism evidence="7 8">
    <name type="scientific">Nitrospirillum iridis</name>
    <dbReference type="NCBI Taxonomy" id="765888"/>
    <lineage>
        <taxon>Bacteria</taxon>
        <taxon>Pseudomonadati</taxon>
        <taxon>Pseudomonadota</taxon>
        <taxon>Alphaproteobacteria</taxon>
        <taxon>Rhodospirillales</taxon>
        <taxon>Azospirillaceae</taxon>
        <taxon>Nitrospirillum</taxon>
    </lineage>
</organism>
<dbReference type="Pfam" id="PF00072">
    <property type="entry name" value="Response_reg"/>
    <property type="match status" value="1"/>
</dbReference>
<dbReference type="AlphaFoldDB" id="A0A7X0EH97"/>
<dbReference type="PANTHER" id="PTHR44688:SF16">
    <property type="entry name" value="DNA-BINDING TRANSCRIPTIONAL ACTIVATOR DEVR_DOSR"/>
    <property type="match status" value="1"/>
</dbReference>
<evidence type="ECO:0000256" key="4">
    <source>
        <dbReference type="PROSITE-ProRule" id="PRU00169"/>
    </source>
</evidence>
<dbReference type="InterPro" id="IPR036388">
    <property type="entry name" value="WH-like_DNA-bd_sf"/>
</dbReference>
<keyword evidence="2" id="KW-0238">DNA-binding</keyword>
<dbReference type="Gene3D" id="3.40.50.2300">
    <property type="match status" value="1"/>
</dbReference>
<evidence type="ECO:0000313" key="7">
    <source>
        <dbReference type="EMBL" id="MBB6254399.1"/>
    </source>
</evidence>
<dbReference type="InterPro" id="IPR011006">
    <property type="entry name" value="CheY-like_superfamily"/>
</dbReference>
<dbReference type="GO" id="GO:0003677">
    <property type="term" value="F:DNA binding"/>
    <property type="evidence" value="ECO:0007669"/>
    <property type="project" value="UniProtKB-KW"/>
</dbReference>
<dbReference type="GO" id="GO:0006355">
    <property type="term" value="P:regulation of DNA-templated transcription"/>
    <property type="evidence" value="ECO:0007669"/>
    <property type="project" value="InterPro"/>
</dbReference>
<protein>
    <submittedName>
        <fullName evidence="7">FixJ family two-component response regulator</fullName>
    </submittedName>
</protein>
<feature type="modified residue" description="4-aspartylphosphate" evidence="4">
    <location>
        <position position="63"/>
    </location>
</feature>
<evidence type="ECO:0000256" key="1">
    <source>
        <dbReference type="ARBA" id="ARBA00023015"/>
    </source>
</evidence>
<dbReference type="SMART" id="SM00448">
    <property type="entry name" value="REC"/>
    <property type="match status" value="1"/>
</dbReference>
<evidence type="ECO:0000259" key="5">
    <source>
        <dbReference type="PROSITE" id="PS50043"/>
    </source>
</evidence>
<dbReference type="Proteomes" id="UP000539175">
    <property type="component" value="Unassembled WGS sequence"/>
</dbReference>
<dbReference type="GO" id="GO:0000160">
    <property type="term" value="P:phosphorelay signal transduction system"/>
    <property type="evidence" value="ECO:0007669"/>
    <property type="project" value="InterPro"/>
</dbReference>
<dbReference type="SUPFAM" id="SSF52172">
    <property type="entry name" value="CheY-like"/>
    <property type="match status" value="1"/>
</dbReference>
<keyword evidence="8" id="KW-1185">Reference proteome</keyword>
<keyword evidence="3" id="KW-0804">Transcription</keyword>
<keyword evidence="4" id="KW-0597">Phosphoprotein</keyword>
<dbReference type="PROSITE" id="PS50043">
    <property type="entry name" value="HTH_LUXR_2"/>
    <property type="match status" value="1"/>
</dbReference>